<feature type="non-terminal residue" evidence="2">
    <location>
        <position position="29"/>
    </location>
</feature>
<organism evidence="2">
    <name type="scientific">marine metagenome</name>
    <dbReference type="NCBI Taxonomy" id="408172"/>
    <lineage>
        <taxon>unclassified sequences</taxon>
        <taxon>metagenomes</taxon>
        <taxon>ecological metagenomes</taxon>
    </lineage>
</organism>
<evidence type="ECO:0008006" key="3">
    <source>
        <dbReference type="Google" id="ProtNLM"/>
    </source>
</evidence>
<protein>
    <recommendedName>
        <fullName evidence="3">Ankyrin repeat protein</fullName>
    </recommendedName>
</protein>
<accession>A0A382B1V0</accession>
<feature type="region of interest" description="Disordered" evidence="1">
    <location>
        <begin position="1"/>
        <end position="29"/>
    </location>
</feature>
<evidence type="ECO:0000313" key="2">
    <source>
        <dbReference type="EMBL" id="SVB07806.1"/>
    </source>
</evidence>
<sequence length="29" mass="3206">MIANNAKVNGKTDDDGYTPLDLAIKNKRE</sequence>
<name>A0A382B1V0_9ZZZZ</name>
<reference evidence="2" key="1">
    <citation type="submission" date="2018-05" db="EMBL/GenBank/DDBJ databases">
        <authorList>
            <person name="Lanie J.A."/>
            <person name="Ng W.-L."/>
            <person name="Kazmierczak K.M."/>
            <person name="Andrzejewski T.M."/>
            <person name="Davidsen T.M."/>
            <person name="Wayne K.J."/>
            <person name="Tettelin H."/>
            <person name="Glass J.I."/>
            <person name="Rusch D."/>
            <person name="Podicherti R."/>
            <person name="Tsui H.-C.T."/>
            <person name="Winkler M.E."/>
        </authorList>
    </citation>
    <scope>NUCLEOTIDE SEQUENCE</scope>
</reference>
<dbReference type="EMBL" id="UINC01027850">
    <property type="protein sequence ID" value="SVB07806.1"/>
    <property type="molecule type" value="Genomic_DNA"/>
</dbReference>
<dbReference type="AlphaFoldDB" id="A0A382B1V0"/>
<proteinExistence type="predicted"/>
<evidence type="ECO:0000256" key="1">
    <source>
        <dbReference type="SAM" id="MobiDB-lite"/>
    </source>
</evidence>
<gene>
    <name evidence="2" type="ORF">METZ01_LOCUS160660</name>
</gene>